<dbReference type="GO" id="GO:0005975">
    <property type="term" value="P:carbohydrate metabolic process"/>
    <property type="evidence" value="ECO:0007669"/>
    <property type="project" value="InterPro"/>
</dbReference>
<reference evidence="15 16" key="1">
    <citation type="journal article" date="2018" name="Gigascience">
        <title>Genomes of trombidid mites reveal novel predicted allergens and laterally-transferred genes associated with secondary metabolism.</title>
        <authorList>
            <person name="Dong X."/>
            <person name="Chaisiri K."/>
            <person name="Xia D."/>
            <person name="Armstrong S.D."/>
            <person name="Fang Y."/>
            <person name="Donnelly M.J."/>
            <person name="Kadowaki T."/>
            <person name="McGarry J.W."/>
            <person name="Darby A.C."/>
            <person name="Makepeace B.L."/>
        </authorList>
    </citation>
    <scope>NUCLEOTIDE SEQUENCE [LARGE SCALE GENOMIC DNA]</scope>
    <source>
        <strain evidence="15">UoL-WK</strain>
    </source>
</reference>
<keyword evidence="8" id="KW-1133">Transmembrane helix</keyword>
<dbReference type="Proteomes" id="UP000285301">
    <property type="component" value="Unassembled WGS sequence"/>
</dbReference>
<dbReference type="InterPro" id="IPR029044">
    <property type="entry name" value="Nucleotide-diphossugar_trans"/>
</dbReference>
<evidence type="ECO:0000259" key="13">
    <source>
        <dbReference type="Pfam" id="PF02709"/>
    </source>
</evidence>
<dbReference type="Pfam" id="PF02709">
    <property type="entry name" value="Glyco_transf_7C"/>
    <property type="match status" value="1"/>
</dbReference>
<dbReference type="STRING" id="1965070.A0A443QWB9"/>
<keyword evidence="10 11" id="KW-0325">Glycoprotein</keyword>
<evidence type="ECO:0000313" key="15">
    <source>
        <dbReference type="EMBL" id="RWS07304.1"/>
    </source>
</evidence>
<evidence type="ECO:0000256" key="9">
    <source>
        <dbReference type="ARBA" id="ARBA00023136"/>
    </source>
</evidence>
<dbReference type="InterPro" id="IPR027791">
    <property type="entry name" value="Galactosyl_T_C"/>
</dbReference>
<name>A0A443QWB9_9ACAR</name>
<comment type="pathway">
    <text evidence="2 11">Protein modification; protein glycosylation.</text>
</comment>
<keyword evidence="7 11" id="KW-0735">Signal-anchor</keyword>
<keyword evidence="5 11" id="KW-0808">Transferase</keyword>
<evidence type="ECO:0000256" key="6">
    <source>
        <dbReference type="ARBA" id="ARBA00022692"/>
    </source>
</evidence>
<dbReference type="GO" id="GO:0005794">
    <property type="term" value="C:Golgi apparatus"/>
    <property type="evidence" value="ECO:0007669"/>
    <property type="project" value="TreeGrafter"/>
</dbReference>
<evidence type="ECO:0000256" key="12">
    <source>
        <dbReference type="SAM" id="MobiDB-lite"/>
    </source>
</evidence>
<dbReference type="EMBL" id="NCKU01003553">
    <property type="protein sequence ID" value="RWS07304.1"/>
    <property type="molecule type" value="Genomic_DNA"/>
</dbReference>
<comment type="similarity">
    <text evidence="3 11">Belongs to the glycosyltransferase 7 family.</text>
</comment>
<keyword evidence="16" id="KW-1185">Reference proteome</keyword>
<dbReference type="GO" id="GO:0030166">
    <property type="term" value="P:proteoglycan biosynthetic process"/>
    <property type="evidence" value="ECO:0007669"/>
    <property type="project" value="TreeGrafter"/>
</dbReference>
<keyword evidence="9" id="KW-0472">Membrane</keyword>
<proteinExistence type="inferred from homology"/>
<dbReference type="UniPathway" id="UPA00378"/>
<evidence type="ECO:0000259" key="14">
    <source>
        <dbReference type="Pfam" id="PF13733"/>
    </source>
</evidence>
<comment type="cofactor">
    <cofactor evidence="11">
        <name>Mn(2+)</name>
        <dbReference type="ChEBI" id="CHEBI:29035"/>
    </cofactor>
</comment>
<organism evidence="15 16">
    <name type="scientific">Dinothrombium tinctorium</name>
    <dbReference type="NCBI Taxonomy" id="1965070"/>
    <lineage>
        <taxon>Eukaryota</taxon>
        <taxon>Metazoa</taxon>
        <taxon>Ecdysozoa</taxon>
        <taxon>Arthropoda</taxon>
        <taxon>Chelicerata</taxon>
        <taxon>Arachnida</taxon>
        <taxon>Acari</taxon>
        <taxon>Acariformes</taxon>
        <taxon>Trombidiformes</taxon>
        <taxon>Prostigmata</taxon>
        <taxon>Anystina</taxon>
        <taxon>Parasitengona</taxon>
        <taxon>Trombidioidea</taxon>
        <taxon>Trombidiidae</taxon>
        <taxon>Dinothrombium</taxon>
    </lineage>
</organism>
<dbReference type="PANTHER" id="PTHR19300:SF30">
    <property type="entry name" value="BETA-1,4-GALACTOSYLTRANSFERASE 7"/>
    <property type="match status" value="1"/>
</dbReference>
<dbReference type="OrthoDB" id="6020664at2759"/>
<evidence type="ECO:0000256" key="2">
    <source>
        <dbReference type="ARBA" id="ARBA00004922"/>
    </source>
</evidence>
<protein>
    <recommendedName>
        <fullName evidence="11">Beta-1,4-N-acetylgalactosaminyltransferase</fullName>
        <ecNumber evidence="11">2.4.1.-</ecNumber>
    </recommendedName>
    <alternativeName>
        <fullName evidence="11">Beta-4-GalNAcT</fullName>
    </alternativeName>
</protein>
<keyword evidence="4 11" id="KW-0328">Glycosyltransferase</keyword>
<dbReference type="CDD" id="cd00899">
    <property type="entry name" value="b4GalT"/>
    <property type="match status" value="1"/>
</dbReference>
<evidence type="ECO:0000256" key="1">
    <source>
        <dbReference type="ARBA" id="ARBA00004606"/>
    </source>
</evidence>
<evidence type="ECO:0000256" key="4">
    <source>
        <dbReference type="ARBA" id="ARBA00022676"/>
    </source>
</evidence>
<sequence length="321" mass="36988">MRLLAVKWMRTLTVCIMCSLLLSLLIAFVPINNSQYLCAKQSATSKPLFTAGTGFDRHESGHKLAVIVPFRDRFDELLLFVPHLDAFLNRQNVSHKIYIINQSDNLRFNRASLINVGYLLVNNDCDYIAMHDVDLLPLNAQLSYAYPANGPFHIASPELHPKYHYKTFVGGILLVTNEHFEKVDGMSNRYWGWGLEDDEFYARLKEAQLTVNRPHNLSTGINDTFLHLHDRFPRKRDYAKLYNQREVTRRRDRETGLHNVRYELIGKKRLTIEDSECVVYSVRLVCDVRSTPWCQPKTGGATSKQQQQKSSSTRKKKKAGA</sequence>
<evidence type="ECO:0000256" key="7">
    <source>
        <dbReference type="ARBA" id="ARBA00022968"/>
    </source>
</evidence>
<feature type="compositionally biased region" description="Basic residues" evidence="12">
    <location>
        <begin position="312"/>
        <end position="321"/>
    </location>
</feature>
<evidence type="ECO:0000256" key="5">
    <source>
        <dbReference type="ARBA" id="ARBA00022679"/>
    </source>
</evidence>
<keyword evidence="11" id="KW-0464">Manganese</keyword>
<comment type="caution">
    <text evidence="15">The sequence shown here is derived from an EMBL/GenBank/DDBJ whole genome shotgun (WGS) entry which is preliminary data.</text>
</comment>
<dbReference type="InterPro" id="IPR027995">
    <property type="entry name" value="Galactosyl_T_N"/>
</dbReference>
<feature type="region of interest" description="Disordered" evidence="12">
    <location>
        <begin position="295"/>
        <end position="321"/>
    </location>
</feature>
<dbReference type="AlphaFoldDB" id="A0A443QWB9"/>
<evidence type="ECO:0000256" key="10">
    <source>
        <dbReference type="ARBA" id="ARBA00023180"/>
    </source>
</evidence>
<comment type="subcellular location">
    <subcellularLocation>
        <location evidence="1 11">Membrane</location>
        <topology evidence="1 11">Single-pass type II membrane protein</topology>
    </subcellularLocation>
</comment>
<dbReference type="InterPro" id="IPR003859">
    <property type="entry name" value="Galactosyl_T"/>
</dbReference>
<feature type="domain" description="Galactosyltransferase C-terminal" evidence="13">
    <location>
        <begin position="151"/>
        <end position="221"/>
    </location>
</feature>
<dbReference type="SUPFAM" id="SSF53448">
    <property type="entry name" value="Nucleotide-diphospho-sugar transferases"/>
    <property type="match status" value="1"/>
</dbReference>
<dbReference type="GO" id="GO:0046872">
    <property type="term" value="F:metal ion binding"/>
    <property type="evidence" value="ECO:0007669"/>
    <property type="project" value="UniProtKB-UniRule"/>
</dbReference>
<evidence type="ECO:0000256" key="8">
    <source>
        <dbReference type="ARBA" id="ARBA00022989"/>
    </source>
</evidence>
<evidence type="ECO:0000313" key="16">
    <source>
        <dbReference type="Proteomes" id="UP000285301"/>
    </source>
</evidence>
<keyword evidence="6" id="KW-0812">Transmembrane</keyword>
<dbReference type="GO" id="GO:0046525">
    <property type="term" value="F:xylosylprotein 4-beta-galactosyltransferase activity"/>
    <property type="evidence" value="ECO:0007669"/>
    <property type="project" value="TreeGrafter"/>
</dbReference>
<accession>A0A443QWB9</accession>
<comment type="function">
    <text evidence="11">Catalyzes the transfer of galactose onto proteins or lipids.</text>
</comment>
<dbReference type="PRINTS" id="PR02050">
    <property type="entry name" value="B14GALTRFASE"/>
</dbReference>
<keyword evidence="11" id="KW-0479">Metal-binding</keyword>
<feature type="compositionally biased region" description="Low complexity" evidence="12">
    <location>
        <begin position="297"/>
        <end position="311"/>
    </location>
</feature>
<dbReference type="Gene3D" id="3.90.550.10">
    <property type="entry name" value="Spore Coat Polysaccharide Biosynthesis Protein SpsA, Chain A"/>
    <property type="match status" value="1"/>
</dbReference>
<evidence type="ECO:0000256" key="3">
    <source>
        <dbReference type="ARBA" id="ARBA00005735"/>
    </source>
</evidence>
<evidence type="ECO:0000256" key="11">
    <source>
        <dbReference type="RuleBase" id="RU368121"/>
    </source>
</evidence>
<dbReference type="EC" id="2.4.1.-" evidence="11"/>
<gene>
    <name evidence="15" type="ORF">B4U79_09191</name>
</gene>
<dbReference type="Pfam" id="PF13733">
    <property type="entry name" value="Glyco_transf_7N"/>
    <property type="match status" value="1"/>
</dbReference>
<dbReference type="GO" id="GO:0016020">
    <property type="term" value="C:membrane"/>
    <property type="evidence" value="ECO:0007669"/>
    <property type="project" value="UniProtKB-SubCell"/>
</dbReference>
<feature type="domain" description="Galactosyltransferase N-terminal" evidence="14">
    <location>
        <begin position="59"/>
        <end position="144"/>
    </location>
</feature>
<dbReference type="PANTHER" id="PTHR19300">
    <property type="entry name" value="BETA-1,4-GALACTOSYLTRANSFERASE"/>
    <property type="match status" value="1"/>
</dbReference>